<organism evidence="11 12">
    <name type="scientific">Buddleja alternifolia</name>
    <dbReference type="NCBI Taxonomy" id="168488"/>
    <lineage>
        <taxon>Eukaryota</taxon>
        <taxon>Viridiplantae</taxon>
        <taxon>Streptophyta</taxon>
        <taxon>Embryophyta</taxon>
        <taxon>Tracheophyta</taxon>
        <taxon>Spermatophyta</taxon>
        <taxon>Magnoliopsida</taxon>
        <taxon>eudicotyledons</taxon>
        <taxon>Gunneridae</taxon>
        <taxon>Pentapetalae</taxon>
        <taxon>asterids</taxon>
        <taxon>lamiids</taxon>
        <taxon>Lamiales</taxon>
        <taxon>Scrophulariaceae</taxon>
        <taxon>Buddlejeae</taxon>
        <taxon>Buddleja</taxon>
    </lineage>
</organism>
<dbReference type="InterPro" id="IPR011576">
    <property type="entry name" value="Pyridox_Oxase_N"/>
</dbReference>
<keyword evidence="8" id="KW-0664">Pyridoxine biosynthesis</keyword>
<evidence type="ECO:0000256" key="1">
    <source>
        <dbReference type="ARBA" id="ARBA00001917"/>
    </source>
</evidence>
<dbReference type="Pfam" id="PF03853">
    <property type="entry name" value="YjeF_N"/>
    <property type="match status" value="1"/>
</dbReference>
<sequence length="540" mass="60595">MLQPLLRKSKTMKCLLTQLSLSSLPKSPYYNNIHNQILNRHFYPPLVFFSSNSRINRREYCSNSITKVAAMASAKIVREAESVSYLNQREAAEIDEILMGPLGFSIDQLMELAGLSVATSIAEVYKPAEHKHVLAICGPGNNGGDGLVAARHLHHFGYKPSICYPKRTAKALYNGLVTQLESLSIPFLSVEDLPEDLSTSFDIIVDAIFGFSFHGSPRPPFDDLIRMLVALGNPNPKNQKLPVIVSVDIPSGWHVEEGDLSGEGIKPNMLVSLTAPKLCAKKFSGSHHFLGGRFVPPFIADKFKLDLPAYPGTSMCVRIGKPPRVDISALRENYISPEFSEDQAEADPFAQFQKWFDDAMASGVKEPNAMALSTTGKDGKPSSRMVLLKGFDKDGFVWYTNYESQKAHQLSENPQAALLFYWDTLNRQVRVEGPVQKVSDEESEQYFYSRPRGSQIGAIVSKQSTVIPGRQFLRQQQEELEAKFSDGSLIPKPKYWGGYRLKPELFEFWQGQTSRLHDRLRYLPEEIGGKRVWKMDRLSP</sequence>
<dbReference type="AlphaFoldDB" id="A0AAV6XIT5"/>
<comment type="pathway">
    <text evidence="2">Cofactor metabolism; pyridoxal 5'-phosphate salvage; pyridoxal 5'-phosphate from pyridoxamine 5'-phosphate: step 1/1.</text>
</comment>
<dbReference type="GO" id="GO:0010181">
    <property type="term" value="F:FMN binding"/>
    <property type="evidence" value="ECO:0007669"/>
    <property type="project" value="InterPro"/>
</dbReference>
<feature type="binding site" evidence="9">
    <location>
        <begin position="210"/>
        <end position="216"/>
    </location>
    <ligand>
        <name>(6S)-NADPHX</name>
        <dbReference type="ChEBI" id="CHEBI:64076"/>
    </ligand>
</feature>
<evidence type="ECO:0000256" key="4">
    <source>
        <dbReference type="ARBA" id="ARBA00011738"/>
    </source>
</evidence>
<protein>
    <recommendedName>
        <fullName evidence="9">NAD(P)H-hydrate epimerase</fullName>
        <ecNumber evidence="9">5.1.99.6</ecNumber>
    </recommendedName>
    <alternativeName>
        <fullName evidence="9">NAD(P)HX epimerase</fullName>
    </alternativeName>
</protein>
<comment type="pathway">
    <text evidence="3">Cofactor metabolism; pyridoxal 5'-phosphate salvage; pyridoxal 5'-phosphate from pyridoxine 5'-phosphate: step 1/1.</text>
</comment>
<accession>A0AAV6XIT5</accession>
<dbReference type="InterPro" id="IPR004443">
    <property type="entry name" value="YjeF_N_dom"/>
</dbReference>
<evidence type="ECO:0000256" key="7">
    <source>
        <dbReference type="ARBA" id="ARBA00023002"/>
    </source>
</evidence>
<evidence type="ECO:0000256" key="6">
    <source>
        <dbReference type="ARBA" id="ARBA00022643"/>
    </source>
</evidence>
<comment type="subunit">
    <text evidence="4">Homodimer.</text>
</comment>
<keyword evidence="12" id="KW-1185">Reference proteome</keyword>
<keyword evidence="6" id="KW-0288">FMN</keyword>
<comment type="catalytic activity">
    <reaction evidence="9">
        <text>(6R)-NADPHX = (6S)-NADPHX</text>
        <dbReference type="Rhea" id="RHEA:32227"/>
        <dbReference type="ChEBI" id="CHEBI:64076"/>
        <dbReference type="ChEBI" id="CHEBI:64077"/>
        <dbReference type="EC" id="5.1.99.6"/>
    </reaction>
</comment>
<comment type="caution">
    <text evidence="9">Lacks conserved residue(s) required for the propagation of feature annotation.</text>
</comment>
<keyword evidence="9" id="KW-0479">Metal-binding</keyword>
<evidence type="ECO:0000256" key="8">
    <source>
        <dbReference type="ARBA" id="ARBA00023096"/>
    </source>
</evidence>
<evidence type="ECO:0000313" key="11">
    <source>
        <dbReference type="EMBL" id="KAG8379045.1"/>
    </source>
</evidence>
<dbReference type="NCBIfam" id="TIGR00558">
    <property type="entry name" value="pdxH"/>
    <property type="match status" value="1"/>
</dbReference>
<comment type="cofactor">
    <cofactor evidence="9">
        <name>K(+)</name>
        <dbReference type="ChEBI" id="CHEBI:29103"/>
    </cofactor>
    <text evidence="9">Binds 1 potassium ion per subunit.</text>
</comment>
<dbReference type="InterPro" id="IPR019740">
    <property type="entry name" value="Pyridox_Oxase_CS"/>
</dbReference>
<dbReference type="Proteomes" id="UP000826271">
    <property type="component" value="Unassembled WGS sequence"/>
</dbReference>
<dbReference type="InterPro" id="IPR019576">
    <property type="entry name" value="Pyridoxamine_oxidase_dimer_C"/>
</dbReference>
<comment type="catalytic activity">
    <reaction evidence="9">
        <text>(6R)-NADHX = (6S)-NADHX</text>
        <dbReference type="Rhea" id="RHEA:32215"/>
        <dbReference type="ChEBI" id="CHEBI:64074"/>
        <dbReference type="ChEBI" id="CHEBI:64075"/>
        <dbReference type="EC" id="5.1.99.6"/>
    </reaction>
</comment>
<reference evidence="11" key="1">
    <citation type="submission" date="2019-10" db="EMBL/GenBank/DDBJ databases">
        <authorList>
            <person name="Zhang R."/>
            <person name="Pan Y."/>
            <person name="Wang J."/>
            <person name="Ma R."/>
            <person name="Yu S."/>
        </authorList>
    </citation>
    <scope>NUCLEOTIDE SEQUENCE</scope>
    <source>
        <strain evidence="11">LA-IB0</strain>
        <tissue evidence="11">Leaf</tissue>
    </source>
</reference>
<dbReference type="EC" id="5.1.99.6" evidence="9"/>
<gene>
    <name evidence="11" type="ORF">BUALT_Bualt07G0047400</name>
</gene>
<keyword evidence="9" id="KW-0520">NAD</keyword>
<dbReference type="Pfam" id="PF01243">
    <property type="entry name" value="PNPOx_N"/>
    <property type="match status" value="1"/>
</dbReference>
<dbReference type="GO" id="GO:0008615">
    <property type="term" value="P:pyridoxine biosynthetic process"/>
    <property type="evidence" value="ECO:0007669"/>
    <property type="project" value="UniProtKB-KW"/>
</dbReference>
<dbReference type="SUPFAM" id="SSF64153">
    <property type="entry name" value="YjeF N-terminal domain-like"/>
    <property type="match status" value="1"/>
</dbReference>
<dbReference type="InterPro" id="IPR012349">
    <property type="entry name" value="Split_barrel_FMN-bd"/>
</dbReference>
<evidence type="ECO:0000313" key="12">
    <source>
        <dbReference type="Proteomes" id="UP000826271"/>
    </source>
</evidence>
<evidence type="ECO:0000256" key="2">
    <source>
        <dbReference type="ARBA" id="ARBA00004738"/>
    </source>
</evidence>
<keyword evidence="9" id="KW-0547">Nucleotide-binding</keyword>
<comment type="similarity">
    <text evidence="9">Belongs to the NnrE/AIBP family.</text>
</comment>
<dbReference type="PANTHER" id="PTHR10851">
    <property type="entry name" value="PYRIDOXINE-5-PHOSPHATE OXIDASE"/>
    <property type="match status" value="1"/>
</dbReference>
<dbReference type="Pfam" id="PF10590">
    <property type="entry name" value="PNP_phzG_C"/>
    <property type="match status" value="1"/>
</dbReference>
<dbReference type="HAMAP" id="MF_01966">
    <property type="entry name" value="NADHX_epimerase"/>
    <property type="match status" value="1"/>
</dbReference>
<dbReference type="SUPFAM" id="SSF50475">
    <property type="entry name" value="FMN-binding split barrel"/>
    <property type="match status" value="1"/>
</dbReference>
<evidence type="ECO:0000256" key="9">
    <source>
        <dbReference type="HAMAP-Rule" id="MF_03159"/>
    </source>
</evidence>
<dbReference type="NCBIfam" id="TIGR00197">
    <property type="entry name" value="yjeF_nterm"/>
    <property type="match status" value="1"/>
</dbReference>
<feature type="binding site" evidence="9">
    <location>
        <position position="206"/>
    </location>
    <ligand>
        <name>K(+)</name>
        <dbReference type="ChEBI" id="CHEBI:29103"/>
    </ligand>
</feature>
<evidence type="ECO:0000256" key="3">
    <source>
        <dbReference type="ARBA" id="ARBA00005037"/>
    </source>
</evidence>
<dbReference type="GO" id="GO:0052856">
    <property type="term" value="F:NAD(P)HX epimerase activity"/>
    <property type="evidence" value="ECO:0007669"/>
    <property type="project" value="UniProtKB-UniRule"/>
</dbReference>
<dbReference type="NCBIfam" id="NF004231">
    <property type="entry name" value="PRK05679.1"/>
    <property type="match status" value="1"/>
</dbReference>
<feature type="binding site" evidence="9">
    <location>
        <position position="248"/>
    </location>
    <ligand>
        <name>(6S)-NADPHX</name>
        <dbReference type="ChEBI" id="CHEBI:64076"/>
    </ligand>
</feature>
<dbReference type="PROSITE" id="PS01064">
    <property type="entry name" value="PYRIDOX_OXIDASE"/>
    <property type="match status" value="1"/>
</dbReference>
<dbReference type="HAMAP" id="MF_01629">
    <property type="entry name" value="PdxH"/>
    <property type="match status" value="1"/>
</dbReference>
<keyword evidence="5" id="KW-0285">Flavoprotein</keyword>
<keyword evidence="9" id="KW-0630">Potassium</keyword>
<dbReference type="PROSITE" id="PS51385">
    <property type="entry name" value="YJEF_N"/>
    <property type="match status" value="1"/>
</dbReference>
<feature type="binding site" evidence="9">
    <location>
        <position position="142"/>
    </location>
    <ligand>
        <name>K(+)</name>
        <dbReference type="ChEBI" id="CHEBI:29103"/>
    </ligand>
</feature>
<dbReference type="GO" id="GO:0046872">
    <property type="term" value="F:metal ion binding"/>
    <property type="evidence" value="ECO:0007669"/>
    <property type="project" value="UniProtKB-KW"/>
</dbReference>
<evidence type="ECO:0000259" key="10">
    <source>
        <dbReference type="PROSITE" id="PS51385"/>
    </source>
</evidence>
<dbReference type="Gene3D" id="2.30.110.10">
    <property type="entry name" value="Electron Transport, Fmn-binding Protein, Chain A"/>
    <property type="match status" value="1"/>
</dbReference>
<dbReference type="EMBL" id="WHWC01000007">
    <property type="protein sequence ID" value="KAG8379045.1"/>
    <property type="molecule type" value="Genomic_DNA"/>
</dbReference>
<evidence type="ECO:0000256" key="5">
    <source>
        <dbReference type="ARBA" id="ARBA00022630"/>
    </source>
</evidence>
<feature type="binding site" evidence="9">
    <location>
        <position position="251"/>
    </location>
    <ligand>
        <name>K(+)</name>
        <dbReference type="ChEBI" id="CHEBI:29103"/>
    </ligand>
</feature>
<comment type="caution">
    <text evidence="11">The sequence shown here is derived from an EMBL/GenBank/DDBJ whole genome shotgun (WGS) entry which is preliminary data.</text>
</comment>
<comment type="function">
    <text evidence="9">Catalyzes the epimerization of the S- and R-forms of NAD(P)HX, a damaged form of NAD(P)H that is a result of enzymatic or heat-dependent hydration. This is a prerequisite for the S-specific NAD(P)H-hydrate dehydratase to allow the repair of both epimers of NAD(P)HX.</text>
</comment>
<keyword evidence="7" id="KW-0560">Oxidoreductase</keyword>
<feature type="binding site" evidence="9">
    <location>
        <begin position="141"/>
        <end position="145"/>
    </location>
    <ligand>
        <name>(6S)-NADPHX</name>
        <dbReference type="ChEBI" id="CHEBI:64076"/>
    </ligand>
</feature>
<dbReference type="PANTHER" id="PTHR10851:SF0">
    <property type="entry name" value="PYRIDOXINE-5'-PHOSPHATE OXIDASE"/>
    <property type="match status" value="1"/>
</dbReference>
<dbReference type="Gene3D" id="3.40.50.10260">
    <property type="entry name" value="YjeF N-terminal domain"/>
    <property type="match status" value="1"/>
</dbReference>
<dbReference type="FunFam" id="3.40.50.10260:FF:000006">
    <property type="entry name" value="NAD(P)H-hydrate epimerase"/>
    <property type="match status" value="1"/>
</dbReference>
<proteinExistence type="inferred from homology"/>
<comment type="cofactor">
    <cofactor evidence="1">
        <name>FMN</name>
        <dbReference type="ChEBI" id="CHEBI:58210"/>
    </cofactor>
</comment>
<dbReference type="GO" id="GO:0004733">
    <property type="term" value="F:pyridoxamine phosphate oxidase activity"/>
    <property type="evidence" value="ECO:0007669"/>
    <property type="project" value="InterPro"/>
</dbReference>
<dbReference type="InterPro" id="IPR000659">
    <property type="entry name" value="Pyridox_Oxase"/>
</dbReference>
<keyword evidence="9" id="KW-0413">Isomerase</keyword>
<feature type="domain" description="YjeF N-terminal" evidence="10">
    <location>
        <begin position="91"/>
        <end position="306"/>
    </location>
</feature>
<dbReference type="FunFam" id="2.30.110.10:FF:000005">
    <property type="entry name" value="NAD(P)H-hydrate epimerase"/>
    <property type="match status" value="1"/>
</dbReference>
<name>A0AAV6XIT5_9LAMI</name>
<dbReference type="InterPro" id="IPR036652">
    <property type="entry name" value="YjeF_N_dom_sf"/>
</dbReference>